<protein>
    <submittedName>
        <fullName evidence="2">Uncharacterized protein</fullName>
    </submittedName>
</protein>
<name>A0AAN9JK24_CLITE</name>
<accession>A0AAN9JK24</accession>
<organism evidence="2 3">
    <name type="scientific">Clitoria ternatea</name>
    <name type="common">Butterfly pea</name>
    <dbReference type="NCBI Taxonomy" id="43366"/>
    <lineage>
        <taxon>Eukaryota</taxon>
        <taxon>Viridiplantae</taxon>
        <taxon>Streptophyta</taxon>
        <taxon>Embryophyta</taxon>
        <taxon>Tracheophyta</taxon>
        <taxon>Spermatophyta</taxon>
        <taxon>Magnoliopsida</taxon>
        <taxon>eudicotyledons</taxon>
        <taxon>Gunneridae</taxon>
        <taxon>Pentapetalae</taxon>
        <taxon>rosids</taxon>
        <taxon>fabids</taxon>
        <taxon>Fabales</taxon>
        <taxon>Fabaceae</taxon>
        <taxon>Papilionoideae</taxon>
        <taxon>50 kb inversion clade</taxon>
        <taxon>NPAAA clade</taxon>
        <taxon>indigoferoid/millettioid clade</taxon>
        <taxon>Phaseoleae</taxon>
        <taxon>Clitoria</taxon>
    </lineage>
</organism>
<proteinExistence type="predicted"/>
<reference evidence="2 3" key="1">
    <citation type="submission" date="2024-01" db="EMBL/GenBank/DDBJ databases">
        <title>The genomes of 5 underutilized Papilionoideae crops provide insights into root nodulation and disease resistance.</title>
        <authorList>
            <person name="Yuan L."/>
        </authorList>
    </citation>
    <scope>NUCLEOTIDE SEQUENCE [LARGE SCALE GENOMIC DNA]</scope>
    <source>
        <strain evidence="2">LY-2023</strain>
        <tissue evidence="2">Leaf</tissue>
    </source>
</reference>
<feature type="region of interest" description="Disordered" evidence="1">
    <location>
        <begin position="1"/>
        <end position="21"/>
    </location>
</feature>
<dbReference type="Proteomes" id="UP001359559">
    <property type="component" value="Unassembled WGS sequence"/>
</dbReference>
<gene>
    <name evidence="2" type="ORF">RJT34_11503</name>
</gene>
<comment type="caution">
    <text evidence="2">The sequence shown here is derived from an EMBL/GenBank/DDBJ whole genome shotgun (WGS) entry which is preliminary data.</text>
</comment>
<evidence type="ECO:0000313" key="2">
    <source>
        <dbReference type="EMBL" id="KAK7300655.1"/>
    </source>
</evidence>
<evidence type="ECO:0000256" key="1">
    <source>
        <dbReference type="SAM" id="MobiDB-lite"/>
    </source>
</evidence>
<dbReference type="EMBL" id="JAYKXN010000003">
    <property type="protein sequence ID" value="KAK7300655.1"/>
    <property type="molecule type" value="Genomic_DNA"/>
</dbReference>
<evidence type="ECO:0000313" key="3">
    <source>
        <dbReference type="Proteomes" id="UP001359559"/>
    </source>
</evidence>
<dbReference type="AlphaFoldDB" id="A0AAN9JK24"/>
<sequence>MNQQETVQPLNLSSSAPKHCHDRTASPAFQIPGSHIHVHPLLTLLSLTIPFCFLFSQHTHITTTLFLF</sequence>
<keyword evidence="3" id="KW-1185">Reference proteome</keyword>
<feature type="compositionally biased region" description="Polar residues" evidence="1">
    <location>
        <begin position="1"/>
        <end position="16"/>
    </location>
</feature>